<dbReference type="AlphaFoldDB" id="A0A917PBL4"/>
<organism evidence="2 3">
    <name type="scientific">Deinococcus aquiradiocola</name>
    <dbReference type="NCBI Taxonomy" id="393059"/>
    <lineage>
        <taxon>Bacteria</taxon>
        <taxon>Thermotogati</taxon>
        <taxon>Deinococcota</taxon>
        <taxon>Deinococci</taxon>
        <taxon>Deinococcales</taxon>
        <taxon>Deinococcaceae</taxon>
        <taxon>Deinococcus</taxon>
    </lineage>
</organism>
<protein>
    <submittedName>
        <fullName evidence="2">VWA domain-containing protein</fullName>
    </submittedName>
</protein>
<dbReference type="CDD" id="cd00198">
    <property type="entry name" value="vWFA"/>
    <property type="match status" value="1"/>
</dbReference>
<dbReference type="InterPro" id="IPR011195">
    <property type="entry name" value="UCP010256"/>
</dbReference>
<dbReference type="Gene3D" id="3.40.50.410">
    <property type="entry name" value="von Willebrand factor, type A domain"/>
    <property type="match status" value="1"/>
</dbReference>
<reference evidence="2" key="1">
    <citation type="journal article" date="2014" name="Int. J. Syst. Evol. Microbiol.">
        <title>Complete genome sequence of Corynebacterium casei LMG S-19264T (=DSM 44701T), isolated from a smear-ripened cheese.</title>
        <authorList>
            <consortium name="US DOE Joint Genome Institute (JGI-PGF)"/>
            <person name="Walter F."/>
            <person name="Albersmeier A."/>
            <person name="Kalinowski J."/>
            <person name="Ruckert C."/>
        </authorList>
    </citation>
    <scope>NUCLEOTIDE SEQUENCE</scope>
    <source>
        <strain evidence="2">JCM 14371</strain>
    </source>
</reference>
<keyword evidence="3" id="KW-1185">Reference proteome</keyword>
<reference evidence="2" key="2">
    <citation type="submission" date="2020-09" db="EMBL/GenBank/DDBJ databases">
        <authorList>
            <person name="Sun Q."/>
            <person name="Ohkuma M."/>
        </authorList>
    </citation>
    <scope>NUCLEOTIDE SEQUENCE</scope>
    <source>
        <strain evidence="2">JCM 14371</strain>
    </source>
</reference>
<accession>A0A917PBL4</accession>
<dbReference type="PIRSF" id="PIRSF010256">
    <property type="entry name" value="CoxE_vWa"/>
    <property type="match status" value="1"/>
</dbReference>
<dbReference type="RefSeq" id="WP_188961425.1">
    <property type="nucleotide sequence ID" value="NZ_BMOE01000003.1"/>
</dbReference>
<dbReference type="InterPro" id="IPR036465">
    <property type="entry name" value="vWFA_dom_sf"/>
</dbReference>
<dbReference type="PANTHER" id="PTHR39338">
    <property type="entry name" value="BLL5662 PROTEIN-RELATED"/>
    <property type="match status" value="1"/>
</dbReference>
<dbReference type="PANTHER" id="PTHR39338:SF6">
    <property type="entry name" value="BLL5662 PROTEIN"/>
    <property type="match status" value="1"/>
</dbReference>
<proteinExistence type="predicted"/>
<dbReference type="EMBL" id="BMOE01000003">
    <property type="protein sequence ID" value="GGJ69728.1"/>
    <property type="molecule type" value="Genomic_DNA"/>
</dbReference>
<name>A0A917PBL4_9DEIO</name>
<gene>
    <name evidence="2" type="ORF">GCM10008939_12590</name>
</gene>
<evidence type="ECO:0000313" key="3">
    <source>
        <dbReference type="Proteomes" id="UP000635726"/>
    </source>
</evidence>
<evidence type="ECO:0000313" key="2">
    <source>
        <dbReference type="EMBL" id="GGJ69728.1"/>
    </source>
</evidence>
<dbReference type="InterPro" id="IPR008912">
    <property type="entry name" value="Uncharacterised_CoxE"/>
</dbReference>
<dbReference type="SUPFAM" id="SSF53300">
    <property type="entry name" value="vWA-like"/>
    <property type="match status" value="1"/>
</dbReference>
<feature type="region of interest" description="Disordered" evidence="1">
    <location>
        <begin position="82"/>
        <end position="173"/>
    </location>
</feature>
<dbReference type="Pfam" id="PF05762">
    <property type="entry name" value="VWA_CoxE"/>
    <property type="match status" value="1"/>
</dbReference>
<comment type="caution">
    <text evidence="2">The sequence shown here is derived from an EMBL/GenBank/DDBJ whole genome shotgun (WGS) entry which is preliminary data.</text>
</comment>
<feature type="compositionally biased region" description="Basic and acidic residues" evidence="1">
    <location>
        <begin position="107"/>
        <end position="119"/>
    </location>
</feature>
<evidence type="ECO:0000256" key="1">
    <source>
        <dbReference type="SAM" id="MobiDB-lite"/>
    </source>
</evidence>
<sequence length="404" mass="42925">MTGRAPRAATLDASVRAFCTVLRDRHGFPLGPGDTLLALQAVDAVGLARPGPVRAALRAVCCARAEHLPIFDEAFDRHFLGGRGAAPTRQDDLPETNFGFPSPPDPDVARDAPDGRSGEQRTLTPGTRPGEESGETGSGPARHAPAGDEADTDGGEAARAQASAETGDGHAPDAARTLDRAYDAAAREFLHHLRLRPQRRLTHAARGTRLDPRRTLRAALATEGEAFRLYWRARAPRRAKVVLLIDASRSMDAHAQDALRFAAALSRRTHAAHTFSFSTGLHDLTPDLQAGRDLPPLRAAWGGGTRIGPNLQAFLQAHGDRLLGPGTIVVIVSDALDVGDTAPLAHAMSELARRSAGVLWLNPLAAHPGFQPTARGMVAALPHLTLLAHADTHAEYAALRLPGR</sequence>
<dbReference type="Proteomes" id="UP000635726">
    <property type="component" value="Unassembled WGS sequence"/>
</dbReference>